<sequence length="120" mass="13239">MIASKRLIFRIRAFVLRSDIGDVAINELMKGSAFSLDARDKDAPVDFAFDHGCPGLGIGFGFEGFSLGWIALTANLRFPLYVTNTGQRFPTVAIPTTTATVGQSRLMAKPTFKTRGYFWQ</sequence>
<dbReference type="AlphaFoldDB" id="A0AAW4DVM1"/>
<comment type="caution">
    <text evidence="1">The sequence shown here is derived from an EMBL/GenBank/DDBJ whole genome shotgun (WGS) entry which is preliminary data.</text>
</comment>
<gene>
    <name evidence="1" type="ORF">YA0595_06530</name>
</gene>
<evidence type="ECO:0000313" key="2">
    <source>
        <dbReference type="Proteomes" id="UP000629611"/>
    </source>
</evidence>
<dbReference type="EMBL" id="JAEIKK010000014">
    <property type="protein sequence ID" value="MBI6712832.1"/>
    <property type="molecule type" value="Genomic_DNA"/>
</dbReference>
<name>A0AAW4DVM1_PSESX</name>
<organism evidence="1 2">
    <name type="scientific">Pseudomonas syringae</name>
    <dbReference type="NCBI Taxonomy" id="317"/>
    <lineage>
        <taxon>Bacteria</taxon>
        <taxon>Pseudomonadati</taxon>
        <taxon>Pseudomonadota</taxon>
        <taxon>Gammaproteobacteria</taxon>
        <taxon>Pseudomonadales</taxon>
        <taxon>Pseudomonadaceae</taxon>
        <taxon>Pseudomonas</taxon>
    </lineage>
</organism>
<protein>
    <submittedName>
        <fullName evidence="1">Uncharacterized protein</fullName>
    </submittedName>
</protein>
<dbReference type="Proteomes" id="UP000629611">
    <property type="component" value="Unassembled WGS sequence"/>
</dbReference>
<dbReference type="RefSeq" id="WP_154072977.1">
    <property type="nucleotide sequence ID" value="NZ_CP034558.1"/>
</dbReference>
<accession>A0AAW4DVM1</accession>
<reference evidence="1" key="1">
    <citation type="submission" date="2020-12" db="EMBL/GenBank/DDBJ databases">
        <title>Comparative genomic insights into the epidemiology and virulence of plant pathogenic Pseudomonads from Turkey.</title>
        <authorList>
            <person name="Dillon M."/>
            <person name="Ruiz-Bedoya T."/>
            <person name="Bendalovic-Torma C."/>
            <person name="Guttman K.M."/>
            <person name="Kwak H."/>
            <person name="Middleton M.A."/>
            <person name="Wang P.W."/>
            <person name="Horuz S."/>
            <person name="Aysan Y."/>
            <person name="Guttman D.S."/>
        </authorList>
    </citation>
    <scope>NUCLEOTIDE SEQUENCE</scope>
    <source>
        <strain evidence="1">CT_2_2</strain>
    </source>
</reference>
<evidence type="ECO:0000313" key="1">
    <source>
        <dbReference type="EMBL" id="MBI6712832.1"/>
    </source>
</evidence>
<proteinExistence type="predicted"/>